<evidence type="ECO:0000313" key="6">
    <source>
        <dbReference type="Proteomes" id="UP000324897"/>
    </source>
</evidence>
<comment type="caution">
    <text evidence="5">The sequence shown here is derived from an EMBL/GenBank/DDBJ whole genome shotgun (WGS) entry which is preliminary data.</text>
</comment>
<dbReference type="EMBL" id="RWGY01000011">
    <property type="protein sequence ID" value="TVU31444.1"/>
    <property type="molecule type" value="Genomic_DNA"/>
</dbReference>
<dbReference type="InterPro" id="IPR045005">
    <property type="entry name" value="BPM1-6"/>
</dbReference>
<dbReference type="Pfam" id="PF24570">
    <property type="entry name" value="BACK_BPM_SPOP"/>
    <property type="match status" value="1"/>
</dbReference>
<dbReference type="InterPro" id="IPR000210">
    <property type="entry name" value="BTB/POZ_dom"/>
</dbReference>
<dbReference type="SMART" id="SM00225">
    <property type="entry name" value="BTB"/>
    <property type="match status" value="1"/>
</dbReference>
<keyword evidence="6" id="KW-1185">Reference proteome</keyword>
<dbReference type="SMART" id="SM00061">
    <property type="entry name" value="MATH"/>
    <property type="match status" value="1"/>
</dbReference>
<dbReference type="PANTHER" id="PTHR26379:SF404">
    <property type="entry name" value="MATH DOMAIN-CONTAINING PROTEIN"/>
    <property type="match status" value="1"/>
</dbReference>
<dbReference type="InterPro" id="IPR011333">
    <property type="entry name" value="SKP1/BTB/POZ_sf"/>
</dbReference>
<dbReference type="InterPro" id="IPR008974">
    <property type="entry name" value="TRAF-like"/>
</dbReference>
<reference evidence="5 6" key="1">
    <citation type="journal article" date="2019" name="Sci. Rep.">
        <title>A high-quality genome of Eragrostis curvula grass provides insights into Poaceae evolution and supports new strategies to enhance forage quality.</title>
        <authorList>
            <person name="Carballo J."/>
            <person name="Santos B.A.C.M."/>
            <person name="Zappacosta D."/>
            <person name="Garbus I."/>
            <person name="Selva J.P."/>
            <person name="Gallo C.A."/>
            <person name="Diaz A."/>
            <person name="Albertini E."/>
            <person name="Caccamo M."/>
            <person name="Echenique V."/>
        </authorList>
    </citation>
    <scope>NUCLEOTIDE SEQUENCE [LARGE SCALE GENOMIC DNA]</scope>
    <source>
        <strain evidence="6">cv. Victoria</strain>
        <tissue evidence="5">Leaf</tissue>
    </source>
</reference>
<dbReference type="InterPro" id="IPR002083">
    <property type="entry name" value="MATH/TRAF_dom"/>
</dbReference>
<dbReference type="CDD" id="cd00121">
    <property type="entry name" value="MATH"/>
    <property type="match status" value="1"/>
</dbReference>
<evidence type="ECO:0000256" key="2">
    <source>
        <dbReference type="ARBA" id="ARBA00010846"/>
    </source>
</evidence>
<dbReference type="InterPro" id="IPR056423">
    <property type="entry name" value="BACK_BPM_SPOP"/>
</dbReference>
<proteinExistence type="inferred from homology"/>
<feature type="domain" description="MATH" evidence="4">
    <location>
        <begin position="22"/>
        <end position="149"/>
    </location>
</feature>
<comment type="similarity">
    <text evidence="2">Belongs to the Tdpoz family.</text>
</comment>
<dbReference type="SUPFAM" id="SSF54695">
    <property type="entry name" value="POZ domain"/>
    <property type="match status" value="1"/>
</dbReference>
<dbReference type="OrthoDB" id="6359816at2759"/>
<name>A0A5J9V7E3_9POAL</name>
<comment type="pathway">
    <text evidence="1">Protein modification; protein ubiquitination.</text>
</comment>
<evidence type="ECO:0000256" key="1">
    <source>
        <dbReference type="ARBA" id="ARBA00004906"/>
    </source>
</evidence>
<dbReference type="Pfam" id="PF00651">
    <property type="entry name" value="BTB"/>
    <property type="match status" value="1"/>
</dbReference>
<dbReference type="SUPFAM" id="SSF49599">
    <property type="entry name" value="TRAF domain-like"/>
    <property type="match status" value="1"/>
</dbReference>
<accession>A0A5J9V7E3</accession>
<dbReference type="Gene3D" id="1.25.40.420">
    <property type="match status" value="1"/>
</dbReference>
<feature type="non-terminal residue" evidence="5">
    <location>
        <position position="1"/>
    </location>
</feature>
<protein>
    <recommendedName>
        <fullName evidence="7">BTB domain-containing protein</fullName>
    </recommendedName>
</protein>
<dbReference type="PROSITE" id="PS50144">
    <property type="entry name" value="MATH"/>
    <property type="match status" value="1"/>
</dbReference>
<dbReference type="Gene3D" id="3.30.710.10">
    <property type="entry name" value="Potassium Channel Kv1.1, Chain A"/>
    <property type="match status" value="1"/>
</dbReference>
<evidence type="ECO:0000313" key="5">
    <source>
        <dbReference type="EMBL" id="TVU31444.1"/>
    </source>
</evidence>
<dbReference type="GO" id="GO:0016567">
    <property type="term" value="P:protein ubiquitination"/>
    <property type="evidence" value="ECO:0007669"/>
    <property type="project" value="InterPro"/>
</dbReference>
<feature type="domain" description="BTB" evidence="3">
    <location>
        <begin position="182"/>
        <end position="249"/>
    </location>
</feature>
<dbReference type="Proteomes" id="UP000324897">
    <property type="component" value="Chromosome 1"/>
</dbReference>
<organism evidence="5 6">
    <name type="scientific">Eragrostis curvula</name>
    <name type="common">weeping love grass</name>
    <dbReference type="NCBI Taxonomy" id="38414"/>
    <lineage>
        <taxon>Eukaryota</taxon>
        <taxon>Viridiplantae</taxon>
        <taxon>Streptophyta</taxon>
        <taxon>Embryophyta</taxon>
        <taxon>Tracheophyta</taxon>
        <taxon>Spermatophyta</taxon>
        <taxon>Magnoliopsida</taxon>
        <taxon>Liliopsida</taxon>
        <taxon>Poales</taxon>
        <taxon>Poaceae</taxon>
        <taxon>PACMAD clade</taxon>
        <taxon>Chloridoideae</taxon>
        <taxon>Eragrostideae</taxon>
        <taxon>Eragrostidinae</taxon>
        <taxon>Eragrostis</taxon>
    </lineage>
</organism>
<gene>
    <name evidence="5" type="ORF">EJB05_23128</name>
</gene>
<dbReference type="Pfam" id="PF22486">
    <property type="entry name" value="MATH_2"/>
    <property type="match status" value="1"/>
</dbReference>
<evidence type="ECO:0000259" key="4">
    <source>
        <dbReference type="PROSITE" id="PS50144"/>
    </source>
</evidence>
<dbReference type="PANTHER" id="PTHR26379">
    <property type="entry name" value="BTB/POZ AND MATH DOMAIN-CONTAINING PROTEIN 1"/>
    <property type="match status" value="1"/>
</dbReference>
<evidence type="ECO:0008006" key="7">
    <source>
        <dbReference type="Google" id="ProtNLM"/>
    </source>
</evidence>
<evidence type="ECO:0000259" key="3">
    <source>
        <dbReference type="PROSITE" id="PS50097"/>
    </source>
</evidence>
<dbReference type="Gramene" id="TVU31444">
    <property type="protein sequence ID" value="TVU31444"/>
    <property type="gene ID" value="EJB05_23128"/>
</dbReference>
<dbReference type="AlphaFoldDB" id="A0A5J9V7E3"/>
<dbReference type="PROSITE" id="PS50097">
    <property type="entry name" value="BTB"/>
    <property type="match status" value="1"/>
</dbReference>
<dbReference type="Gene3D" id="2.60.210.10">
    <property type="entry name" value="Apoptosis, Tumor Necrosis Factor Receptor Associated Protein 2, Chain A"/>
    <property type="match status" value="1"/>
</dbReference>
<sequence>MSISVVGARNGNTSVISVVAASGCHVLKVEGYSKTKGALGVGRAIRSSTFNIGGHSWFIRYYPDGGNDNDWISVFLHINNPAADRTVRARYKFSLLDHSGERESDYTKTNIYSFSRMCRSRGFYDFIEKDELESSAYLKNDSFQIRCDITVIDEVCRAEPLTVPPPDLNQHLGALLAGGVGGDVTSHVGGEQLTAHRYVLAARSSVLMAQLFGPMKEKTMTDIQIDDMEAKVFKALLHFIYTDSLPEIDEDETIGMGQHLFVAADRYNMERLKLICADLILKHIDISTAATTLALAEQHGCQELKEGCFGFLRYPGNVKSVVQSDGFEYLKSNYPSLLVELLVEVAP</sequence>